<dbReference type="AlphaFoldDB" id="A0AAD5RW03"/>
<proteinExistence type="predicted"/>
<sequence>MKRGDKLPGWLKKKRDESKVGPLSNGKEVRVGLEGGVVGSDRYIMEALSWMGHKGFVRAAKEWMKRVTANAALAYMRALDEREKMFGNKKEKGIDDPVKETQTPIKIEASIMPEDTKPI</sequence>
<comment type="caution">
    <text evidence="2">The sequence shown here is derived from an EMBL/GenBank/DDBJ whole genome shotgun (WGS) entry which is preliminary data.</text>
</comment>
<keyword evidence="3" id="KW-1185">Reference proteome</keyword>
<dbReference type="Proteomes" id="UP001201980">
    <property type="component" value="Unassembled WGS sequence"/>
</dbReference>
<organism evidence="2 3">
    <name type="scientific">Zalerion maritima</name>
    <dbReference type="NCBI Taxonomy" id="339359"/>
    <lineage>
        <taxon>Eukaryota</taxon>
        <taxon>Fungi</taxon>
        <taxon>Dikarya</taxon>
        <taxon>Ascomycota</taxon>
        <taxon>Pezizomycotina</taxon>
        <taxon>Sordariomycetes</taxon>
        <taxon>Lulworthiomycetidae</taxon>
        <taxon>Lulworthiales</taxon>
        <taxon>Lulworthiaceae</taxon>
        <taxon>Zalerion</taxon>
    </lineage>
</organism>
<gene>
    <name evidence="2" type="ORF">MKZ38_005643</name>
</gene>
<protein>
    <submittedName>
        <fullName evidence="2">Uncharacterized protein</fullName>
    </submittedName>
</protein>
<evidence type="ECO:0000313" key="3">
    <source>
        <dbReference type="Proteomes" id="UP001201980"/>
    </source>
</evidence>
<reference evidence="2" key="1">
    <citation type="submission" date="2022-07" db="EMBL/GenBank/DDBJ databases">
        <title>Draft genome sequence of Zalerion maritima ATCC 34329, a (micro)plastics degrading marine fungus.</title>
        <authorList>
            <person name="Paco A."/>
            <person name="Goncalves M.F.M."/>
            <person name="Rocha-Santos T.A.P."/>
            <person name="Alves A."/>
        </authorList>
    </citation>
    <scope>NUCLEOTIDE SEQUENCE</scope>
    <source>
        <strain evidence="2">ATCC 34329</strain>
    </source>
</reference>
<evidence type="ECO:0000256" key="1">
    <source>
        <dbReference type="SAM" id="MobiDB-lite"/>
    </source>
</evidence>
<feature type="region of interest" description="Disordered" evidence="1">
    <location>
        <begin position="1"/>
        <end position="25"/>
    </location>
</feature>
<accession>A0AAD5RW03</accession>
<name>A0AAD5RW03_9PEZI</name>
<evidence type="ECO:0000313" key="2">
    <source>
        <dbReference type="EMBL" id="KAJ2905344.1"/>
    </source>
</evidence>
<dbReference type="EMBL" id="JAKWBI020000033">
    <property type="protein sequence ID" value="KAJ2905344.1"/>
    <property type="molecule type" value="Genomic_DNA"/>
</dbReference>